<accession>A0A9D3LTL1</accession>
<protein>
    <submittedName>
        <fullName evidence="1">Uncharacterized protein</fullName>
    </submittedName>
</protein>
<keyword evidence="2" id="KW-1185">Reference proteome</keyword>
<reference evidence="1" key="1">
    <citation type="submission" date="2021-01" db="EMBL/GenBank/DDBJ databases">
        <title>A chromosome-scale assembly of European eel, Anguilla anguilla.</title>
        <authorList>
            <person name="Henkel C."/>
            <person name="Jong-Raadsen S.A."/>
            <person name="Dufour S."/>
            <person name="Weltzien F.-A."/>
            <person name="Palstra A.P."/>
            <person name="Pelster B."/>
            <person name="Spaink H.P."/>
            <person name="Van Den Thillart G.E."/>
            <person name="Jansen H."/>
            <person name="Zahm M."/>
            <person name="Klopp C."/>
            <person name="Cedric C."/>
            <person name="Louis A."/>
            <person name="Berthelot C."/>
            <person name="Parey E."/>
            <person name="Roest Crollius H."/>
            <person name="Montfort J."/>
            <person name="Robinson-Rechavi M."/>
            <person name="Bucao C."/>
            <person name="Bouchez O."/>
            <person name="Gislard M."/>
            <person name="Lluch J."/>
            <person name="Milhes M."/>
            <person name="Lampietro C."/>
            <person name="Lopez Roques C."/>
            <person name="Donnadieu C."/>
            <person name="Braasch I."/>
            <person name="Desvignes T."/>
            <person name="Postlethwait J."/>
            <person name="Bobe J."/>
            <person name="Guiguen Y."/>
            <person name="Dirks R."/>
        </authorList>
    </citation>
    <scope>NUCLEOTIDE SEQUENCE</scope>
    <source>
        <strain evidence="1">Tag_6206</strain>
        <tissue evidence="1">Liver</tissue>
    </source>
</reference>
<evidence type="ECO:0000313" key="1">
    <source>
        <dbReference type="EMBL" id="KAG5836780.1"/>
    </source>
</evidence>
<dbReference type="EMBL" id="JAFIRN010000013">
    <property type="protein sequence ID" value="KAG5836780.1"/>
    <property type="molecule type" value="Genomic_DNA"/>
</dbReference>
<sequence>MLRNGMSRYLALRLRILKPPNADTCCPSLVGTNQNICLPKICIIGRSNHCFSSNLELPHLSLAIHNRSSNYFGALCSLNLCPIANCVLLEPKRKFQFPVGKGDFCNRGIKEHSFDVVTFYKCIIRVYKCYNIIIIIRRIIHLFV</sequence>
<dbReference type="Proteomes" id="UP001044222">
    <property type="component" value="Chromosome 13"/>
</dbReference>
<gene>
    <name evidence="1" type="ORF">ANANG_G00232230</name>
</gene>
<dbReference type="AlphaFoldDB" id="A0A9D3LTL1"/>
<proteinExistence type="predicted"/>
<organism evidence="1 2">
    <name type="scientific">Anguilla anguilla</name>
    <name type="common">European freshwater eel</name>
    <name type="synonym">Muraena anguilla</name>
    <dbReference type="NCBI Taxonomy" id="7936"/>
    <lineage>
        <taxon>Eukaryota</taxon>
        <taxon>Metazoa</taxon>
        <taxon>Chordata</taxon>
        <taxon>Craniata</taxon>
        <taxon>Vertebrata</taxon>
        <taxon>Euteleostomi</taxon>
        <taxon>Actinopterygii</taxon>
        <taxon>Neopterygii</taxon>
        <taxon>Teleostei</taxon>
        <taxon>Anguilliformes</taxon>
        <taxon>Anguillidae</taxon>
        <taxon>Anguilla</taxon>
    </lineage>
</organism>
<name>A0A9D3LTL1_ANGAN</name>
<comment type="caution">
    <text evidence="1">The sequence shown here is derived from an EMBL/GenBank/DDBJ whole genome shotgun (WGS) entry which is preliminary data.</text>
</comment>
<evidence type="ECO:0000313" key="2">
    <source>
        <dbReference type="Proteomes" id="UP001044222"/>
    </source>
</evidence>